<dbReference type="InterPro" id="IPR036291">
    <property type="entry name" value="NAD(P)-bd_dom_sf"/>
</dbReference>
<organism evidence="2 3">
    <name type="scientific">Nocardia terrae</name>
    <dbReference type="NCBI Taxonomy" id="2675851"/>
    <lineage>
        <taxon>Bacteria</taxon>
        <taxon>Bacillati</taxon>
        <taxon>Actinomycetota</taxon>
        <taxon>Actinomycetes</taxon>
        <taxon>Mycobacteriales</taxon>
        <taxon>Nocardiaceae</taxon>
        <taxon>Nocardia</taxon>
    </lineage>
</organism>
<evidence type="ECO:0000259" key="1">
    <source>
        <dbReference type="Pfam" id="PF05368"/>
    </source>
</evidence>
<evidence type="ECO:0000313" key="2">
    <source>
        <dbReference type="EMBL" id="MVU82631.1"/>
    </source>
</evidence>
<dbReference type="PANTHER" id="PTHR43162:SF1">
    <property type="entry name" value="PRESTALK A DIFFERENTIATION PROTEIN A"/>
    <property type="match status" value="1"/>
</dbReference>
<reference evidence="2 3" key="1">
    <citation type="submission" date="2019-12" db="EMBL/GenBank/DDBJ databases">
        <title>Nocardia sp. nov. ET3-3 isolated from soil.</title>
        <authorList>
            <person name="Kanchanasin P."/>
            <person name="Tanasupawat S."/>
            <person name="Yuki M."/>
            <person name="Kudo T."/>
        </authorList>
    </citation>
    <scope>NUCLEOTIDE SEQUENCE [LARGE SCALE GENOMIC DNA]</scope>
    <source>
        <strain evidence="2 3">ET3-3</strain>
    </source>
</reference>
<dbReference type="Gene3D" id="3.40.50.720">
    <property type="entry name" value="NAD(P)-binding Rossmann-like Domain"/>
    <property type="match status" value="1"/>
</dbReference>
<dbReference type="AlphaFoldDB" id="A0A7K1V820"/>
<keyword evidence="3" id="KW-1185">Reference proteome</keyword>
<dbReference type="Pfam" id="PF05368">
    <property type="entry name" value="NmrA"/>
    <property type="match status" value="1"/>
</dbReference>
<evidence type="ECO:0000313" key="3">
    <source>
        <dbReference type="Proteomes" id="UP000466794"/>
    </source>
</evidence>
<protein>
    <submittedName>
        <fullName evidence="2">NAD(P)H-binding protein</fullName>
    </submittedName>
</protein>
<dbReference type="SUPFAM" id="SSF51735">
    <property type="entry name" value="NAD(P)-binding Rossmann-fold domains"/>
    <property type="match status" value="1"/>
</dbReference>
<dbReference type="InterPro" id="IPR051604">
    <property type="entry name" value="Ergot_Alk_Oxidoreductase"/>
</dbReference>
<dbReference type="PANTHER" id="PTHR43162">
    <property type="match status" value="1"/>
</dbReference>
<feature type="domain" description="NmrA-like" evidence="1">
    <location>
        <begin position="22"/>
        <end position="260"/>
    </location>
</feature>
<dbReference type="EMBL" id="WRPP01000010">
    <property type="protein sequence ID" value="MVU82631.1"/>
    <property type="molecule type" value="Genomic_DNA"/>
</dbReference>
<proteinExistence type="predicted"/>
<sequence>MRHSPAGELSKGCAVSSIDSRSTTLVIGAGGRHGGTGSHVAQRLQEQNHTVRVLVRTEDERAQRLRALGAQIAVGDLLDRRTLDAAVDGVDTVYFTYPVAPGVVQAATNLASAMRAAASTPRLVVMSMAATAADSPSGLGRAHWAAEEVFSWAGLEPAVLRIAALFYENIPLLHAESIRRTGGFANSFGAAAMPWISGHDAADLAVAALIDPDRYPAATTSYPPGAAVHTHAEIAALIAAEIGSPVGYQQIPAAQWQRDLEDLARRDTLATINPEMAQHISSLGAKFSQNPVAPRLDSTALGEAIGHPPQTFADFIHNHRDRFIEAPTD</sequence>
<gene>
    <name evidence="2" type="ORF">GPX89_36040</name>
</gene>
<dbReference type="Proteomes" id="UP000466794">
    <property type="component" value="Unassembled WGS sequence"/>
</dbReference>
<comment type="caution">
    <text evidence="2">The sequence shown here is derived from an EMBL/GenBank/DDBJ whole genome shotgun (WGS) entry which is preliminary data.</text>
</comment>
<name>A0A7K1V820_9NOCA</name>
<accession>A0A7K1V820</accession>
<dbReference type="InterPro" id="IPR008030">
    <property type="entry name" value="NmrA-like"/>
</dbReference>